<dbReference type="Gene3D" id="3.30.450.40">
    <property type="match status" value="1"/>
</dbReference>
<dbReference type="PRINTS" id="PR00344">
    <property type="entry name" value="BCTRLSENSOR"/>
</dbReference>
<accession>A0A6M8MN37</accession>
<feature type="domain" description="PAS" evidence="8">
    <location>
        <begin position="336"/>
        <end position="386"/>
    </location>
</feature>
<protein>
    <recommendedName>
        <fullName evidence="2">histidine kinase</fullName>
        <ecNumber evidence="2">2.7.13.3</ecNumber>
    </recommendedName>
</protein>
<evidence type="ECO:0000313" key="10">
    <source>
        <dbReference type="EMBL" id="QKF52410.1"/>
    </source>
</evidence>
<dbReference type="InterPro" id="IPR005467">
    <property type="entry name" value="His_kinase_dom"/>
</dbReference>
<feature type="domain" description="Response regulatory" evidence="7">
    <location>
        <begin position="745"/>
        <end position="856"/>
    </location>
</feature>
<evidence type="ECO:0000256" key="2">
    <source>
        <dbReference type="ARBA" id="ARBA00012438"/>
    </source>
</evidence>
<dbReference type="PROSITE" id="PS50110">
    <property type="entry name" value="RESPONSE_REGULATORY"/>
    <property type="match status" value="1"/>
</dbReference>
<evidence type="ECO:0000259" key="6">
    <source>
        <dbReference type="PROSITE" id="PS50109"/>
    </source>
</evidence>
<dbReference type="Pfam" id="PF08448">
    <property type="entry name" value="PAS_4"/>
    <property type="match status" value="2"/>
</dbReference>
<evidence type="ECO:0000256" key="5">
    <source>
        <dbReference type="PROSITE-ProRule" id="PRU00169"/>
    </source>
</evidence>
<dbReference type="SUPFAM" id="SSF47384">
    <property type="entry name" value="Homodimeric domain of signal transducing histidine kinase"/>
    <property type="match status" value="1"/>
</dbReference>
<evidence type="ECO:0000313" key="11">
    <source>
        <dbReference type="Proteomes" id="UP000501989"/>
    </source>
</evidence>
<feature type="domain" description="PAC" evidence="9">
    <location>
        <begin position="405"/>
        <end position="461"/>
    </location>
</feature>
<feature type="modified residue" description="4-aspartylphosphate" evidence="5">
    <location>
        <position position="795"/>
    </location>
</feature>
<dbReference type="SMART" id="SM00091">
    <property type="entry name" value="PAS"/>
    <property type="match status" value="1"/>
</dbReference>
<comment type="catalytic activity">
    <reaction evidence="1">
        <text>ATP + protein L-histidine = ADP + protein N-phospho-L-histidine.</text>
        <dbReference type="EC" id="2.7.13.3"/>
    </reaction>
</comment>
<dbReference type="Pfam" id="PF00512">
    <property type="entry name" value="HisKA"/>
    <property type="match status" value="1"/>
</dbReference>
<dbReference type="InterPro" id="IPR004358">
    <property type="entry name" value="Sig_transdc_His_kin-like_C"/>
</dbReference>
<dbReference type="InterPro" id="IPR003594">
    <property type="entry name" value="HATPase_dom"/>
</dbReference>
<dbReference type="InterPro" id="IPR029016">
    <property type="entry name" value="GAF-like_dom_sf"/>
</dbReference>
<dbReference type="InterPro" id="IPR036097">
    <property type="entry name" value="HisK_dim/P_sf"/>
</dbReference>
<dbReference type="Gene3D" id="3.40.50.2300">
    <property type="match status" value="1"/>
</dbReference>
<dbReference type="InterPro" id="IPR001789">
    <property type="entry name" value="Sig_transdc_resp-reg_receiver"/>
</dbReference>
<dbReference type="EMBL" id="CP053746">
    <property type="protein sequence ID" value="QKF52410.1"/>
    <property type="molecule type" value="Genomic_DNA"/>
</dbReference>
<dbReference type="PROSITE" id="PS50113">
    <property type="entry name" value="PAC"/>
    <property type="match status" value="1"/>
</dbReference>
<evidence type="ECO:0000259" key="9">
    <source>
        <dbReference type="PROSITE" id="PS50113"/>
    </source>
</evidence>
<dbReference type="Pfam" id="PF02518">
    <property type="entry name" value="HATPase_c"/>
    <property type="match status" value="1"/>
</dbReference>
<sequence length="873" mass="94189">MDTPPNTGFSAAPLRFLANGGAVGDLLQSSLLDGSPLGLPSDWPDSLKALMGTILPVQAQIVLFWGPEFVALYNDAYAPSIGEKHPRALGRPAIENWRELWDDLEPLLRGVRETGQTFAAKDRAFYIERHGYGETVYFDVSYSAVHQNDGSVGGVLCIVTETTERVHFERRQALLLELGQAFPSIHDPEQIEADLIRRIGGELGAARVHIAEADEVGEFGLRREYRQGEVTARSGLISVGDDTCSALRQGATVQAAANADPVLANSYAGALQPDGTASLVVHVPLMRHDTLAGVFTVEFEGLRVCSPHDIHIIEEAAKLGWQWINHMRSEAALHASSAQLAGMFEQAGAGIALCDHRGVFQQVNDRYCEIMGLQRQAIAGRSILELQKDLPANSQPMFYETFLTAEAPFELTQHHVLADGSVVWVQTHVTPLLDAQQHLSGLLFVCVDITARVGAEHQLIELNESLEQRVATMVAEREAAISLLHESRKIEMVGQLGGGIAHDFNNLLTPIMTSLELLRRQPVSNDRSHRLIDAALQAADRARILVGRLLTFARRQTLKPQVVALDSLVNDMRDLIQRSLGPTIEVIVEIPPGLPNILIDPHQLELGVLNLAVNARDAIAERGYLKISACSEVVADGPGLGPAPGQGCYVRLTVTDNGSGMSEDILQRCVEPFYSTKGVGKGTGLGLSMVQGLALQSGGGFDIQSAPGLGTRVDIWLPISSADVQTPAGADVDADPAPGTDHPFHVLVVDDEELVRYTVALQLRDLGYRVTEAASPSAAEQMVSAGLRPDVLVTDQLMAEKSGTQLALSLREVLPALPVLIVTGYTSESSKQIAGFEMLAKPFSRADIATKVAQAISDRRVPALIREQAGHAS</sequence>
<evidence type="ECO:0000256" key="4">
    <source>
        <dbReference type="ARBA" id="ARBA00022777"/>
    </source>
</evidence>
<dbReference type="CDD" id="cd00082">
    <property type="entry name" value="HisKA"/>
    <property type="match status" value="1"/>
</dbReference>
<dbReference type="KEGG" id="pgg:FX982_03394"/>
<dbReference type="InterPro" id="IPR011006">
    <property type="entry name" value="CheY-like_superfamily"/>
</dbReference>
<dbReference type="Proteomes" id="UP000501989">
    <property type="component" value="Chromosome"/>
</dbReference>
<dbReference type="PROSITE" id="PS50112">
    <property type="entry name" value="PAS"/>
    <property type="match status" value="1"/>
</dbReference>
<dbReference type="Gene3D" id="3.30.565.10">
    <property type="entry name" value="Histidine kinase-like ATPase, C-terminal domain"/>
    <property type="match status" value="1"/>
</dbReference>
<dbReference type="AlphaFoldDB" id="A0A6M8MN37"/>
<dbReference type="SUPFAM" id="SSF55874">
    <property type="entry name" value="ATPase domain of HSP90 chaperone/DNA topoisomerase II/histidine kinase"/>
    <property type="match status" value="1"/>
</dbReference>
<dbReference type="SUPFAM" id="SSF55781">
    <property type="entry name" value="GAF domain-like"/>
    <property type="match status" value="1"/>
</dbReference>
<keyword evidence="11" id="KW-1185">Reference proteome</keyword>
<dbReference type="InterPro" id="IPR035965">
    <property type="entry name" value="PAS-like_dom_sf"/>
</dbReference>
<evidence type="ECO:0000256" key="3">
    <source>
        <dbReference type="ARBA" id="ARBA00022553"/>
    </source>
</evidence>
<evidence type="ECO:0000256" key="1">
    <source>
        <dbReference type="ARBA" id="ARBA00000085"/>
    </source>
</evidence>
<dbReference type="GO" id="GO:0000155">
    <property type="term" value="F:phosphorelay sensor kinase activity"/>
    <property type="evidence" value="ECO:0007669"/>
    <property type="project" value="InterPro"/>
</dbReference>
<dbReference type="SUPFAM" id="SSF52172">
    <property type="entry name" value="CheY-like"/>
    <property type="match status" value="1"/>
</dbReference>
<dbReference type="InterPro" id="IPR013656">
    <property type="entry name" value="PAS_4"/>
</dbReference>
<dbReference type="InterPro" id="IPR036890">
    <property type="entry name" value="HATPase_C_sf"/>
</dbReference>
<dbReference type="Gene3D" id="1.10.287.130">
    <property type="match status" value="1"/>
</dbReference>
<keyword evidence="3 5" id="KW-0597">Phosphoprotein</keyword>
<dbReference type="SMART" id="SM00388">
    <property type="entry name" value="HisKA"/>
    <property type="match status" value="1"/>
</dbReference>
<dbReference type="InterPro" id="IPR003661">
    <property type="entry name" value="HisK_dim/P_dom"/>
</dbReference>
<keyword evidence="4 10" id="KW-0418">Kinase</keyword>
<dbReference type="InterPro" id="IPR001610">
    <property type="entry name" value="PAC"/>
</dbReference>
<dbReference type="SMART" id="SM00387">
    <property type="entry name" value="HATPase_c"/>
    <property type="match status" value="1"/>
</dbReference>
<dbReference type="CDD" id="cd00130">
    <property type="entry name" value="PAS"/>
    <property type="match status" value="1"/>
</dbReference>
<gene>
    <name evidence="10" type="ORF">FX982_03394</name>
</gene>
<dbReference type="Gene3D" id="3.30.450.20">
    <property type="entry name" value="PAS domain"/>
    <property type="match status" value="2"/>
</dbReference>
<dbReference type="EC" id="2.7.13.3" evidence="2"/>
<dbReference type="RefSeq" id="WP_172611721.1">
    <property type="nucleotide sequence ID" value="NZ_CP053746.1"/>
</dbReference>
<name>A0A6M8MN37_9PSED</name>
<organism evidence="10 11">
    <name type="scientific">Pseudomonas graminis</name>
    <dbReference type="NCBI Taxonomy" id="158627"/>
    <lineage>
        <taxon>Bacteria</taxon>
        <taxon>Pseudomonadati</taxon>
        <taxon>Pseudomonadota</taxon>
        <taxon>Gammaproteobacteria</taxon>
        <taxon>Pseudomonadales</taxon>
        <taxon>Pseudomonadaceae</taxon>
        <taxon>Pseudomonas</taxon>
    </lineage>
</organism>
<dbReference type="PANTHER" id="PTHR43065">
    <property type="entry name" value="SENSOR HISTIDINE KINASE"/>
    <property type="match status" value="1"/>
</dbReference>
<feature type="domain" description="Histidine kinase" evidence="6">
    <location>
        <begin position="499"/>
        <end position="721"/>
    </location>
</feature>
<reference evidence="11" key="1">
    <citation type="submission" date="2019-12" db="EMBL/GenBank/DDBJ databases">
        <title>Endophytic bacteria associated with Panax ginseng seedlings.</title>
        <authorList>
            <person name="Park J.M."/>
            <person name="Shin R."/>
            <person name="Jo S.H."/>
        </authorList>
    </citation>
    <scope>NUCLEOTIDE SEQUENCE [LARGE SCALE GENOMIC DNA]</scope>
    <source>
        <strain evidence="11">PgKB30</strain>
    </source>
</reference>
<dbReference type="Pfam" id="PF00072">
    <property type="entry name" value="Response_reg"/>
    <property type="match status" value="1"/>
</dbReference>
<keyword evidence="4 10" id="KW-0808">Transferase</keyword>
<proteinExistence type="predicted"/>
<dbReference type="SMART" id="SM00086">
    <property type="entry name" value="PAC"/>
    <property type="match status" value="2"/>
</dbReference>
<dbReference type="PROSITE" id="PS50109">
    <property type="entry name" value="HIS_KIN"/>
    <property type="match status" value="1"/>
</dbReference>
<dbReference type="InterPro" id="IPR000014">
    <property type="entry name" value="PAS"/>
</dbReference>
<dbReference type="SMART" id="SM00448">
    <property type="entry name" value="REC"/>
    <property type="match status" value="1"/>
</dbReference>
<dbReference type="NCBIfam" id="TIGR00229">
    <property type="entry name" value="sensory_box"/>
    <property type="match status" value="1"/>
</dbReference>
<dbReference type="InterPro" id="IPR000700">
    <property type="entry name" value="PAS-assoc_C"/>
</dbReference>
<evidence type="ECO:0000259" key="7">
    <source>
        <dbReference type="PROSITE" id="PS50110"/>
    </source>
</evidence>
<evidence type="ECO:0000259" key="8">
    <source>
        <dbReference type="PROSITE" id="PS50112"/>
    </source>
</evidence>
<dbReference type="SUPFAM" id="SSF55785">
    <property type="entry name" value="PYP-like sensor domain (PAS domain)"/>
    <property type="match status" value="2"/>
</dbReference>
<dbReference type="PANTHER" id="PTHR43065:SF42">
    <property type="entry name" value="TWO-COMPONENT SENSOR PPRA"/>
    <property type="match status" value="1"/>
</dbReference>